<dbReference type="PROSITE" id="PS50873">
    <property type="entry name" value="PEROXIDASE_4"/>
    <property type="match status" value="1"/>
</dbReference>
<dbReference type="Gene3D" id="1.10.520.10">
    <property type="match status" value="1"/>
</dbReference>
<keyword evidence="5 9" id="KW-0479">Metal-binding</keyword>
<protein>
    <recommendedName>
        <fullName evidence="2">peroxidase</fullName>
        <ecNumber evidence="2">1.11.1.7</ecNumber>
    </recommendedName>
</protein>
<dbReference type="GO" id="GO:0140825">
    <property type="term" value="F:lactoperoxidase activity"/>
    <property type="evidence" value="ECO:0007669"/>
    <property type="project" value="UniProtKB-EC"/>
</dbReference>
<evidence type="ECO:0000256" key="11">
    <source>
        <dbReference type="RuleBase" id="RU004241"/>
    </source>
</evidence>
<feature type="binding site" evidence="9">
    <location>
        <position position="168"/>
    </location>
    <ligand>
        <name>Ca(2+)</name>
        <dbReference type="ChEBI" id="CHEBI:29108"/>
        <label>2</label>
    </ligand>
</feature>
<dbReference type="PANTHER" id="PTHR31517">
    <property type="match status" value="1"/>
</dbReference>
<dbReference type="Pfam" id="PF00141">
    <property type="entry name" value="peroxidase"/>
    <property type="match status" value="1"/>
</dbReference>
<sequence length="247" mass="27168">MTFPANGNSLRGLDALDTAKTEVEKQCPGVVSCADLLAYAARDMIVMSGNPKYDVPAGRRDSFNTPGGIASALPKGNDTVAFQQLAFADRGLTLQDMVVLEGSHSIGQTRCQNTIAEVGSMDKMPDTAKFVDKQFQQMERQKYCPESQEVLFGELRVPLFPDNPNNSDWGNAFYNHIMKGRGSLPFDVSLAVEQTTKDIIQRYASDSAQWQQMFNEAMAKLGKVNVLTGDQGEIRRNCKWINAVSTA</sequence>
<dbReference type="InterPro" id="IPR000823">
    <property type="entry name" value="Peroxidase_pln"/>
</dbReference>
<proteinExistence type="inferred from homology"/>
<comment type="cofactor">
    <cofactor evidence="9">
        <name>Ca(2+)</name>
        <dbReference type="ChEBI" id="CHEBI:29108"/>
    </cofactor>
    <text evidence="9">Binds 2 calcium ions per subunit.</text>
</comment>
<dbReference type="PRINTS" id="PR00458">
    <property type="entry name" value="PEROXIDASE"/>
</dbReference>
<reference evidence="13" key="2">
    <citation type="submission" date="2021-03" db="UniProtKB">
        <authorList>
            <consortium name="EnsemblPlants"/>
        </authorList>
    </citation>
    <scope>IDENTIFICATION</scope>
</reference>
<keyword evidence="7 9" id="KW-0408">Iron</keyword>
<dbReference type="PANTHER" id="PTHR31517:SF48">
    <property type="entry name" value="PEROXIDASE 16-RELATED"/>
    <property type="match status" value="1"/>
</dbReference>
<feature type="disulfide bond" evidence="10">
    <location>
        <begin position="33"/>
        <end position="238"/>
    </location>
</feature>
<evidence type="ECO:0000256" key="1">
    <source>
        <dbReference type="ARBA" id="ARBA00000189"/>
    </source>
</evidence>
<dbReference type="Proteomes" id="UP000596660">
    <property type="component" value="Unplaced"/>
</dbReference>
<evidence type="ECO:0000256" key="6">
    <source>
        <dbReference type="ARBA" id="ARBA00023002"/>
    </source>
</evidence>
<dbReference type="PRINTS" id="PR00461">
    <property type="entry name" value="PLPEROXIDASE"/>
</dbReference>
<feature type="disulfide bond" evidence="10">
    <location>
        <begin position="111"/>
        <end position="144"/>
    </location>
</feature>
<dbReference type="EC" id="1.11.1.7" evidence="2"/>
<dbReference type="InterPro" id="IPR002016">
    <property type="entry name" value="Haem_peroxidase"/>
</dbReference>
<evidence type="ECO:0000256" key="2">
    <source>
        <dbReference type="ARBA" id="ARBA00012313"/>
    </source>
</evidence>
<evidence type="ECO:0000256" key="3">
    <source>
        <dbReference type="ARBA" id="ARBA00022559"/>
    </source>
</evidence>
<evidence type="ECO:0000256" key="7">
    <source>
        <dbReference type="ARBA" id="ARBA00023004"/>
    </source>
</evidence>
<evidence type="ECO:0000256" key="8">
    <source>
        <dbReference type="PIRSR" id="PIRSR600823-2"/>
    </source>
</evidence>
<comment type="similarity">
    <text evidence="11">Belongs to the peroxidase family.</text>
</comment>
<evidence type="ECO:0000256" key="9">
    <source>
        <dbReference type="PIRSR" id="PIRSR600823-3"/>
    </source>
</evidence>
<feature type="binding site" evidence="8">
    <location>
        <position position="74"/>
    </location>
    <ligand>
        <name>substrate</name>
    </ligand>
</feature>
<dbReference type="Gene3D" id="1.10.420.10">
    <property type="entry name" value="Peroxidase, domain 2"/>
    <property type="match status" value="1"/>
</dbReference>
<comment type="cofactor">
    <cofactor evidence="9">
        <name>heme b</name>
        <dbReference type="ChEBI" id="CHEBI:60344"/>
    </cofactor>
    <text evidence="9">Binds 1 heme b (iron(II)-protoporphyrin IX) group per subunit.</text>
</comment>
<reference evidence="13" key="1">
    <citation type="journal article" date="2017" name="Nature">
        <title>The genome of Chenopodium quinoa.</title>
        <authorList>
            <person name="Jarvis D.E."/>
            <person name="Ho Y.S."/>
            <person name="Lightfoot D.J."/>
            <person name="Schmoeckel S.M."/>
            <person name="Li B."/>
            <person name="Borm T.J.A."/>
            <person name="Ohyanagi H."/>
            <person name="Mineta K."/>
            <person name="Michell C.T."/>
            <person name="Saber N."/>
            <person name="Kharbatia N.M."/>
            <person name="Rupper R.R."/>
            <person name="Sharp A.R."/>
            <person name="Dally N."/>
            <person name="Boughton B.A."/>
            <person name="Woo Y.H."/>
            <person name="Gao G."/>
            <person name="Schijlen E.G.W.M."/>
            <person name="Guo X."/>
            <person name="Momin A.A."/>
            <person name="Negrao S."/>
            <person name="Al-Babili S."/>
            <person name="Gehring C."/>
            <person name="Roessner U."/>
            <person name="Jung C."/>
            <person name="Murphy K."/>
            <person name="Arold S.T."/>
            <person name="Gojobori T."/>
            <person name="van der Linden C.G."/>
            <person name="van Loo E.N."/>
            <person name="Jellen E.N."/>
            <person name="Maughan P.J."/>
            <person name="Tester M."/>
        </authorList>
    </citation>
    <scope>NUCLEOTIDE SEQUENCE [LARGE SCALE GENOMIC DNA]</scope>
    <source>
        <strain evidence="13">cv. PI 614886</strain>
    </source>
</reference>
<dbReference type="AlphaFoldDB" id="A0A803L3B2"/>
<keyword evidence="9" id="KW-0106">Calcium</keyword>
<evidence type="ECO:0000256" key="5">
    <source>
        <dbReference type="ARBA" id="ARBA00022723"/>
    </source>
</evidence>
<dbReference type="SUPFAM" id="SSF48113">
    <property type="entry name" value="Heme-dependent peroxidases"/>
    <property type="match status" value="1"/>
</dbReference>
<comment type="catalytic activity">
    <reaction evidence="1">
        <text>2 a phenolic donor + H2O2 = 2 a phenolic radical donor + 2 H2O</text>
        <dbReference type="Rhea" id="RHEA:56136"/>
        <dbReference type="ChEBI" id="CHEBI:15377"/>
        <dbReference type="ChEBI" id="CHEBI:16240"/>
        <dbReference type="ChEBI" id="CHEBI:139520"/>
        <dbReference type="ChEBI" id="CHEBI:139521"/>
        <dbReference type="EC" id="1.11.1.7"/>
    </reaction>
</comment>
<dbReference type="GO" id="GO:0020037">
    <property type="term" value="F:heme binding"/>
    <property type="evidence" value="ECO:0007669"/>
    <property type="project" value="InterPro"/>
</dbReference>
<evidence type="ECO:0000313" key="13">
    <source>
        <dbReference type="EnsemblPlants" id="AUR62006351-RA:cds"/>
    </source>
</evidence>
<dbReference type="GO" id="GO:0006979">
    <property type="term" value="P:response to oxidative stress"/>
    <property type="evidence" value="ECO:0007669"/>
    <property type="project" value="InterPro"/>
</dbReference>
<name>A0A803L3B2_CHEQI</name>
<dbReference type="EnsemblPlants" id="AUR62006351-RA">
    <property type="protein sequence ID" value="AUR62006351-RA:cds"/>
    <property type="gene ID" value="AUR62006351"/>
</dbReference>
<keyword evidence="6" id="KW-0560">Oxidoreductase</keyword>
<keyword evidence="3" id="KW-0575">Peroxidase</keyword>
<evidence type="ECO:0000256" key="4">
    <source>
        <dbReference type="ARBA" id="ARBA00022617"/>
    </source>
</evidence>
<dbReference type="Gramene" id="AUR62006351-RA">
    <property type="protein sequence ID" value="AUR62006351-RA:cds"/>
    <property type="gene ID" value="AUR62006351"/>
</dbReference>
<keyword evidence="14" id="KW-1185">Reference proteome</keyword>
<dbReference type="GO" id="GO:0046872">
    <property type="term" value="F:metal ion binding"/>
    <property type="evidence" value="ECO:0007669"/>
    <property type="project" value="UniProtKB-KW"/>
</dbReference>
<evidence type="ECO:0000259" key="12">
    <source>
        <dbReference type="PROSITE" id="PS50873"/>
    </source>
</evidence>
<feature type="domain" description="Plant heme peroxidase family profile" evidence="12">
    <location>
        <begin position="1"/>
        <end position="242"/>
    </location>
</feature>
<accession>A0A803L3B2</accession>
<organism evidence="13 14">
    <name type="scientific">Chenopodium quinoa</name>
    <name type="common">Quinoa</name>
    <dbReference type="NCBI Taxonomy" id="63459"/>
    <lineage>
        <taxon>Eukaryota</taxon>
        <taxon>Viridiplantae</taxon>
        <taxon>Streptophyta</taxon>
        <taxon>Embryophyta</taxon>
        <taxon>Tracheophyta</taxon>
        <taxon>Spermatophyta</taxon>
        <taxon>Magnoliopsida</taxon>
        <taxon>eudicotyledons</taxon>
        <taxon>Gunneridae</taxon>
        <taxon>Pentapetalae</taxon>
        <taxon>Caryophyllales</taxon>
        <taxon>Chenopodiaceae</taxon>
        <taxon>Chenopodioideae</taxon>
        <taxon>Atripliceae</taxon>
        <taxon>Chenopodium</taxon>
    </lineage>
</organism>
<feature type="binding site" description="axial binding residue" evidence="9">
    <location>
        <position position="104"/>
    </location>
    <ligand>
        <name>heme b</name>
        <dbReference type="ChEBI" id="CHEBI:60344"/>
    </ligand>
    <ligandPart>
        <name>Fe</name>
        <dbReference type="ChEBI" id="CHEBI:18248"/>
    </ligandPart>
</feature>
<keyword evidence="10" id="KW-1015">Disulfide bond</keyword>
<keyword evidence="4" id="KW-0349">Heme</keyword>
<evidence type="ECO:0000313" key="14">
    <source>
        <dbReference type="Proteomes" id="UP000596660"/>
    </source>
</evidence>
<dbReference type="InterPro" id="IPR010255">
    <property type="entry name" value="Haem_peroxidase_sf"/>
</dbReference>
<evidence type="ECO:0000256" key="10">
    <source>
        <dbReference type="PIRSR" id="PIRSR600823-5"/>
    </source>
</evidence>